<organism evidence="3 4">
    <name type="scientific">Sphingomonas crocodyli</name>
    <dbReference type="NCBI Taxonomy" id="1979270"/>
    <lineage>
        <taxon>Bacteria</taxon>
        <taxon>Pseudomonadati</taxon>
        <taxon>Pseudomonadota</taxon>
        <taxon>Alphaproteobacteria</taxon>
        <taxon>Sphingomonadales</taxon>
        <taxon>Sphingomonadaceae</taxon>
        <taxon>Sphingomonas</taxon>
    </lineage>
</organism>
<dbReference type="SUPFAM" id="SSF51735">
    <property type="entry name" value="NAD(P)-binding Rossmann-fold domains"/>
    <property type="match status" value="1"/>
</dbReference>
<comment type="similarity">
    <text evidence="1">Belongs to the short-chain dehydrogenases/reductases (SDR) family.</text>
</comment>
<sequence length="247" mass="25261">MSDSRVALITGGTRGIGKAIADRLLSDGWRVAVCGRTPPAEDDGAVFIQADIRDAQVAEDLVAQVKERFGRLDLLVNNAGGSPNVGLADSSAKLVERVVALNLLGPIYLARAAHAVMVGQTEGGSVINIASVSGKRASPGTVAYGAAKAGLLSATSGMAMEWGPKVRVNAIIVGLVEAEEGQDDHYGGPPGVARISNMLPMKRMAWGADIANAVVWLASDQAAYVSGAELAVHGGGEVPAYLGLAHG</sequence>
<proteinExistence type="inferred from homology"/>
<dbReference type="GO" id="GO:0016491">
    <property type="term" value="F:oxidoreductase activity"/>
    <property type="evidence" value="ECO:0007669"/>
    <property type="project" value="UniProtKB-KW"/>
</dbReference>
<dbReference type="PANTHER" id="PTHR43639:SF1">
    <property type="entry name" value="SHORT-CHAIN DEHYDROGENASE_REDUCTASE FAMILY PROTEIN"/>
    <property type="match status" value="1"/>
</dbReference>
<comment type="caution">
    <text evidence="3">The sequence shown here is derived from an EMBL/GenBank/DDBJ whole genome shotgun (WGS) entry which is preliminary data.</text>
</comment>
<dbReference type="PRINTS" id="PR00080">
    <property type="entry name" value="SDRFAMILY"/>
</dbReference>
<dbReference type="FunFam" id="3.40.50.720:FF:000084">
    <property type="entry name" value="Short-chain dehydrogenase reductase"/>
    <property type="match status" value="1"/>
</dbReference>
<dbReference type="InterPro" id="IPR036291">
    <property type="entry name" value="NAD(P)-bd_dom_sf"/>
</dbReference>
<dbReference type="OrthoDB" id="9779623at2"/>
<dbReference type="Proteomes" id="UP000282971">
    <property type="component" value="Unassembled WGS sequence"/>
</dbReference>
<evidence type="ECO:0000256" key="1">
    <source>
        <dbReference type="ARBA" id="ARBA00006484"/>
    </source>
</evidence>
<dbReference type="InterPro" id="IPR002347">
    <property type="entry name" value="SDR_fam"/>
</dbReference>
<keyword evidence="4" id="KW-1185">Reference proteome</keyword>
<evidence type="ECO:0000313" key="4">
    <source>
        <dbReference type="Proteomes" id="UP000282971"/>
    </source>
</evidence>
<dbReference type="PANTHER" id="PTHR43639">
    <property type="entry name" value="OXIDOREDUCTASE, SHORT-CHAIN DEHYDROGENASE/REDUCTASE FAMILY (AFU_ORTHOLOGUE AFUA_5G02870)"/>
    <property type="match status" value="1"/>
</dbReference>
<dbReference type="PRINTS" id="PR00081">
    <property type="entry name" value="GDHRDH"/>
</dbReference>
<keyword evidence="2" id="KW-0560">Oxidoreductase</keyword>
<dbReference type="RefSeq" id="WP_127741644.1">
    <property type="nucleotide sequence ID" value="NZ_SACN01000001.1"/>
</dbReference>
<evidence type="ECO:0000256" key="2">
    <source>
        <dbReference type="ARBA" id="ARBA00023002"/>
    </source>
</evidence>
<dbReference type="EMBL" id="SACN01000001">
    <property type="protein sequence ID" value="RVT93239.1"/>
    <property type="molecule type" value="Genomic_DNA"/>
</dbReference>
<evidence type="ECO:0000313" key="3">
    <source>
        <dbReference type="EMBL" id="RVT93239.1"/>
    </source>
</evidence>
<name>A0A437M6G5_9SPHN</name>
<dbReference type="Gene3D" id="3.40.50.720">
    <property type="entry name" value="NAD(P)-binding Rossmann-like Domain"/>
    <property type="match status" value="1"/>
</dbReference>
<dbReference type="Pfam" id="PF13561">
    <property type="entry name" value="adh_short_C2"/>
    <property type="match status" value="1"/>
</dbReference>
<dbReference type="CDD" id="cd05233">
    <property type="entry name" value="SDR_c"/>
    <property type="match status" value="1"/>
</dbReference>
<gene>
    <name evidence="3" type="ORF">EOD43_04950</name>
</gene>
<dbReference type="AlphaFoldDB" id="A0A437M6G5"/>
<accession>A0A437M6G5</accession>
<reference evidence="3 4" key="1">
    <citation type="submission" date="2019-01" db="EMBL/GenBank/DDBJ databases">
        <authorList>
            <person name="Chen W.-M."/>
        </authorList>
    </citation>
    <scope>NUCLEOTIDE SEQUENCE [LARGE SCALE GENOMIC DNA]</scope>
    <source>
        <strain evidence="3 4">CCP-7</strain>
    </source>
</reference>
<dbReference type="NCBIfam" id="NF005893">
    <property type="entry name" value="PRK07856.1"/>
    <property type="match status" value="1"/>
</dbReference>
<protein>
    <submittedName>
        <fullName evidence="3">SDR family oxidoreductase</fullName>
    </submittedName>
</protein>